<evidence type="ECO:0000256" key="2">
    <source>
        <dbReference type="ARBA" id="ARBA00023180"/>
    </source>
</evidence>
<evidence type="ECO:0000256" key="3">
    <source>
        <dbReference type="SAM" id="SignalP"/>
    </source>
</evidence>
<dbReference type="Proteomes" id="UP000504609">
    <property type="component" value="Unplaced"/>
</dbReference>
<organism evidence="4 5">
    <name type="scientific">Cucurbita moschata</name>
    <name type="common">Winter crookneck squash</name>
    <name type="synonym">Cucurbita pepo var. moschata</name>
    <dbReference type="NCBI Taxonomy" id="3662"/>
    <lineage>
        <taxon>Eukaryota</taxon>
        <taxon>Viridiplantae</taxon>
        <taxon>Streptophyta</taxon>
        <taxon>Embryophyta</taxon>
        <taxon>Tracheophyta</taxon>
        <taxon>Spermatophyta</taxon>
        <taxon>Magnoliopsida</taxon>
        <taxon>eudicotyledons</taxon>
        <taxon>Gunneridae</taxon>
        <taxon>Pentapetalae</taxon>
        <taxon>rosids</taxon>
        <taxon>fabids</taxon>
        <taxon>Cucurbitales</taxon>
        <taxon>Cucurbitaceae</taxon>
        <taxon>Cucurbiteae</taxon>
        <taxon>Cucurbita</taxon>
    </lineage>
</organism>
<accession>A0A6J1FDM6</accession>
<comment type="similarity">
    <text evidence="1">Belongs to the 'GDSL' lipolytic enzyme family.</text>
</comment>
<keyword evidence="3" id="KW-0732">Signal</keyword>
<feature type="signal peptide" evidence="3">
    <location>
        <begin position="1"/>
        <end position="24"/>
    </location>
</feature>
<reference evidence="5" key="1">
    <citation type="submission" date="2025-08" db="UniProtKB">
        <authorList>
            <consortium name="RefSeq"/>
        </authorList>
    </citation>
    <scope>IDENTIFICATION</scope>
    <source>
        <tissue evidence="5">Young leaves</tissue>
    </source>
</reference>
<evidence type="ECO:0000313" key="4">
    <source>
        <dbReference type="Proteomes" id="UP000504609"/>
    </source>
</evidence>
<dbReference type="AlphaFoldDB" id="A0A6J1FDM6"/>
<dbReference type="Pfam" id="PF00657">
    <property type="entry name" value="Lipase_GDSL"/>
    <property type="match status" value="1"/>
</dbReference>
<protein>
    <submittedName>
        <fullName evidence="5">GDSL esterase/lipase At5g14450-like isoform X2</fullName>
    </submittedName>
</protein>
<dbReference type="PANTHER" id="PTHR22835:SF555">
    <property type="entry name" value="GDSL-LIKE LIPASE_ACYLHYDROLASE"/>
    <property type="match status" value="1"/>
</dbReference>
<proteinExistence type="inferred from homology"/>
<feature type="chain" id="PRO_5026655418" evidence="3">
    <location>
        <begin position="25"/>
        <end position="313"/>
    </location>
</feature>
<evidence type="ECO:0000256" key="1">
    <source>
        <dbReference type="ARBA" id="ARBA00008668"/>
    </source>
</evidence>
<dbReference type="Gene3D" id="3.40.50.1110">
    <property type="entry name" value="SGNH hydrolase"/>
    <property type="match status" value="1"/>
</dbReference>
<dbReference type="PANTHER" id="PTHR22835">
    <property type="entry name" value="ZINC FINGER FYVE DOMAIN CONTAINING PROTEIN"/>
    <property type="match status" value="1"/>
</dbReference>
<dbReference type="GO" id="GO:0016788">
    <property type="term" value="F:hydrolase activity, acting on ester bonds"/>
    <property type="evidence" value="ECO:0007669"/>
    <property type="project" value="InterPro"/>
</dbReference>
<dbReference type="RefSeq" id="XP_022938611.1">
    <property type="nucleotide sequence ID" value="XM_023082843.1"/>
</dbReference>
<name>A0A6J1FDM6_CUCMO</name>
<dbReference type="GeneID" id="111444793"/>
<dbReference type="InterPro" id="IPR036514">
    <property type="entry name" value="SGNH_hydro_sf"/>
</dbReference>
<keyword evidence="4" id="KW-1185">Reference proteome</keyword>
<sequence length="313" mass="34686">MGLLKLRRLLVVLILGLLIGVTTAGGGSGKCGFPAVYNFGDSNSDTGGISAAFNAIQPPNGETFFRRPSGRACDGRLIVDFIDKTSIPIKRIARPQEFSKALYTFDIGQNDLAYGYQHSSEEQVRASIPDILNTFSEAVQQLYKEGARYFWVHNTGPIGCLPYSILYNKSPDNRDSNGCVESQNEVSREFNRQLKSRLLKLGKKLPLARIIHIDMYSAKYLLITEAKTQGFVKNPVKFCCGSYYGYHIDCGKREVVNGTVYGNPCKDPSRHISWDGIHYSEAANLWIANHILNGSFSDPPLPIDKACRAPSYA</sequence>
<gene>
    <name evidence="5" type="primary">LOC111444793</name>
</gene>
<evidence type="ECO:0000313" key="5">
    <source>
        <dbReference type="RefSeq" id="XP_022938611.1"/>
    </source>
</evidence>
<dbReference type="InterPro" id="IPR001087">
    <property type="entry name" value="GDSL"/>
</dbReference>
<keyword evidence="2" id="KW-0325">Glycoprotein</keyword>
<dbReference type="SUPFAM" id="SSF52266">
    <property type="entry name" value="SGNH hydrolase"/>
    <property type="match status" value="1"/>
</dbReference>